<organism evidence="5 6">
    <name type="scientific">Glutamicibacter bergerei</name>
    <dbReference type="NCBI Taxonomy" id="256702"/>
    <lineage>
        <taxon>Bacteria</taxon>
        <taxon>Bacillati</taxon>
        <taxon>Actinomycetota</taxon>
        <taxon>Actinomycetes</taxon>
        <taxon>Micrococcales</taxon>
        <taxon>Micrococcaceae</taxon>
        <taxon>Glutamicibacter</taxon>
    </lineage>
</organism>
<dbReference type="SUPFAM" id="SSF46894">
    <property type="entry name" value="C-terminal effector domain of the bipartite response regulators"/>
    <property type="match status" value="1"/>
</dbReference>
<dbReference type="SUPFAM" id="SSF52540">
    <property type="entry name" value="P-loop containing nucleoside triphosphate hydrolases"/>
    <property type="match status" value="1"/>
</dbReference>
<protein>
    <submittedName>
        <fullName evidence="5">Response regulator transcription factor</fullName>
    </submittedName>
</protein>
<dbReference type="InterPro" id="IPR000792">
    <property type="entry name" value="Tscrpt_reg_LuxR_C"/>
</dbReference>
<dbReference type="SMART" id="SM00421">
    <property type="entry name" value="HTH_LUXR"/>
    <property type="match status" value="1"/>
</dbReference>
<dbReference type="PANTHER" id="PTHR44688:SF16">
    <property type="entry name" value="DNA-BINDING TRANSCRIPTIONAL ACTIVATOR DEVR_DOSR"/>
    <property type="match status" value="1"/>
</dbReference>
<accession>A0ABV9MJR5</accession>
<dbReference type="PROSITE" id="PS00622">
    <property type="entry name" value="HTH_LUXR_1"/>
    <property type="match status" value="1"/>
</dbReference>
<dbReference type="Pfam" id="PF00196">
    <property type="entry name" value="GerE"/>
    <property type="match status" value="1"/>
</dbReference>
<dbReference type="EMBL" id="JBHSHE010000016">
    <property type="protein sequence ID" value="MFC4715384.1"/>
    <property type="molecule type" value="Genomic_DNA"/>
</dbReference>
<proteinExistence type="predicted"/>
<evidence type="ECO:0000259" key="4">
    <source>
        <dbReference type="PROSITE" id="PS50043"/>
    </source>
</evidence>
<keyword evidence="1" id="KW-0805">Transcription regulation</keyword>
<evidence type="ECO:0000256" key="1">
    <source>
        <dbReference type="ARBA" id="ARBA00023015"/>
    </source>
</evidence>
<evidence type="ECO:0000256" key="2">
    <source>
        <dbReference type="ARBA" id="ARBA00023125"/>
    </source>
</evidence>
<dbReference type="Proteomes" id="UP001595884">
    <property type="component" value="Unassembled WGS sequence"/>
</dbReference>
<dbReference type="CDD" id="cd06170">
    <property type="entry name" value="LuxR_C_like"/>
    <property type="match status" value="1"/>
</dbReference>
<feature type="domain" description="HTH luxR-type" evidence="4">
    <location>
        <begin position="805"/>
        <end position="870"/>
    </location>
</feature>
<keyword evidence="2" id="KW-0238">DNA-binding</keyword>
<gene>
    <name evidence="5" type="ORF">ACFO7V_04415</name>
</gene>
<keyword evidence="6" id="KW-1185">Reference proteome</keyword>
<dbReference type="PROSITE" id="PS50043">
    <property type="entry name" value="HTH_LUXR_2"/>
    <property type="match status" value="1"/>
</dbReference>
<dbReference type="InterPro" id="IPR027417">
    <property type="entry name" value="P-loop_NTPase"/>
</dbReference>
<dbReference type="InterPro" id="IPR036388">
    <property type="entry name" value="WH-like_DNA-bd_sf"/>
</dbReference>
<evidence type="ECO:0000256" key="3">
    <source>
        <dbReference type="ARBA" id="ARBA00023163"/>
    </source>
</evidence>
<evidence type="ECO:0000313" key="5">
    <source>
        <dbReference type="EMBL" id="MFC4715384.1"/>
    </source>
</evidence>
<evidence type="ECO:0000313" key="6">
    <source>
        <dbReference type="Proteomes" id="UP001595884"/>
    </source>
</evidence>
<name>A0ABV9MJR5_9MICC</name>
<reference evidence="6" key="1">
    <citation type="journal article" date="2019" name="Int. J. Syst. Evol. Microbiol.">
        <title>The Global Catalogue of Microorganisms (GCM) 10K type strain sequencing project: providing services to taxonomists for standard genome sequencing and annotation.</title>
        <authorList>
            <consortium name="The Broad Institute Genomics Platform"/>
            <consortium name="The Broad Institute Genome Sequencing Center for Infectious Disease"/>
            <person name="Wu L."/>
            <person name="Ma J."/>
        </authorList>
    </citation>
    <scope>NUCLEOTIDE SEQUENCE [LARGE SCALE GENOMIC DNA]</scope>
    <source>
        <strain evidence="6">CGMCC 1.12849</strain>
    </source>
</reference>
<dbReference type="Gene3D" id="1.10.10.10">
    <property type="entry name" value="Winged helix-like DNA-binding domain superfamily/Winged helix DNA-binding domain"/>
    <property type="match status" value="1"/>
</dbReference>
<dbReference type="PANTHER" id="PTHR44688">
    <property type="entry name" value="DNA-BINDING TRANSCRIPTIONAL ACTIVATOR DEVR_DOSR"/>
    <property type="match status" value="1"/>
</dbReference>
<dbReference type="PRINTS" id="PR00038">
    <property type="entry name" value="HTHLUXR"/>
</dbReference>
<comment type="caution">
    <text evidence="5">The sequence shown here is derived from an EMBL/GenBank/DDBJ whole genome shotgun (WGS) entry which is preliminary data.</text>
</comment>
<dbReference type="RefSeq" id="WP_346059095.1">
    <property type="nucleotide sequence ID" value="NZ_BAAAVQ010000029.1"/>
</dbReference>
<dbReference type="Gene3D" id="3.40.50.300">
    <property type="entry name" value="P-loop containing nucleotide triphosphate hydrolases"/>
    <property type="match status" value="1"/>
</dbReference>
<keyword evidence="3" id="KW-0804">Transcription</keyword>
<dbReference type="InterPro" id="IPR016032">
    <property type="entry name" value="Sig_transdc_resp-reg_C-effctor"/>
</dbReference>
<sequence>MNASPRALPQKLPSRQHAYQEAHASVLQGAPVFIVGQFGSGRTTFAHQTLSNHPGKSYWITAAKALQEVPFALLSTLTAQLPTQTSNFTPAEMISELVQYTANQGLYLFLDQAEHADEQSAAVFSQLSLTGNIHLVVATSAIKHLPQSLKDLRTSARATRIELTRLTFADAEVILEDVFGGQVNSSTIGTLLELSDGNALHLHELTLDAQKAEVLTKQGCYWTLDRSWNPQGPRISDLIASRLHAQPPSIREAIELLAVTGRLKYPFAQQLLGSTLPQVLESRLAKLVTLWQDETTGERELAVVLSSGLAPQTVLNTLTQAQLRDYLRRASDTFPRDVLTSNSRAWFTRHRLMLGIAIPAQELFDDVVTSAQARRFAQVVALTDALDRESFTDQGMLEHVLVLRADALYELGKPEVALSVLQPMLQTGSAQLRGVAAKIAFAGLGRPDLATQIIDSEPNDPVESHAYRLLLLSRAQQVVDTVKLREYAADQSISPELRAACLAHALIEDCYAGRPVSAFEELAGHIADKSWSLATPATQAELYFALPVLSSSLGGVSPEFGALLTGIDFAELAINHANYLTAHGLELLEQGVALGALEAFEQALALASYSDPYLLTGFAASFAACAAVLVGDLPKARMHYSVVQSSPAMAGQIMRPFADRALLPVLLELEGQQAAEDHLAHCLAHAEKFGRRLSRLRLLHDAWRLGLSVEVDELSEAAALVQGPLAQALAQYASVIEAPSQSAVEGLVSAHVASQRLLYAAEVAHRASVVARDLGQRTLASRLLALATETAVPLEQVNTPSLGRGRIIRSLLTEREHATCVLAARGASNQEIAEELFLSPRTVEGHLQRSYTKLGIATRRQLLPSSVREPVLEENLEELSEALPVSRQSAT</sequence>